<dbReference type="Pfam" id="PF13499">
    <property type="entry name" value="EF-hand_7"/>
    <property type="match status" value="1"/>
</dbReference>
<keyword evidence="1" id="KW-0106">Calcium</keyword>
<sequence length="119" mass="13805">MWAVADANSDGKLELNEFQVFTNPEEHKEMHQFLINQTLREKDLNKDGSIDFNEYIGERGMFMYEIADEEVDHLFASADDDHDDLLSFEEILQHHDVFVGSEATDYGSDLMGEHFDDEL</sequence>
<evidence type="ECO:0000256" key="1">
    <source>
        <dbReference type="ARBA" id="ARBA00022837"/>
    </source>
</evidence>
<proteinExistence type="predicted"/>
<dbReference type="AlphaFoldDB" id="A0A922SFV1"/>
<dbReference type="InterPro" id="IPR002048">
    <property type="entry name" value="EF_hand_dom"/>
</dbReference>
<dbReference type="PANTHER" id="PTHR10827">
    <property type="entry name" value="RETICULOCALBIN"/>
    <property type="match status" value="1"/>
</dbReference>
<feature type="domain" description="EF-hand" evidence="2">
    <location>
        <begin position="66"/>
        <end position="101"/>
    </location>
</feature>
<gene>
    <name evidence="3" type="ORF">HF086_007122</name>
</gene>
<evidence type="ECO:0000313" key="4">
    <source>
        <dbReference type="Proteomes" id="UP000814243"/>
    </source>
</evidence>
<dbReference type="PANTHER" id="PTHR10827:SF95">
    <property type="entry name" value="LD34388P"/>
    <property type="match status" value="1"/>
</dbReference>
<dbReference type="InterPro" id="IPR018247">
    <property type="entry name" value="EF_Hand_1_Ca_BS"/>
</dbReference>
<comment type="caution">
    <text evidence="3">The sequence shown here is derived from an EMBL/GenBank/DDBJ whole genome shotgun (WGS) entry which is preliminary data.</text>
</comment>
<feature type="domain" description="EF-hand" evidence="2">
    <location>
        <begin position="1"/>
        <end position="28"/>
    </location>
</feature>
<dbReference type="GO" id="GO:0005509">
    <property type="term" value="F:calcium ion binding"/>
    <property type="evidence" value="ECO:0007669"/>
    <property type="project" value="InterPro"/>
</dbReference>
<evidence type="ECO:0000259" key="2">
    <source>
        <dbReference type="PROSITE" id="PS50222"/>
    </source>
</evidence>
<evidence type="ECO:0000313" key="3">
    <source>
        <dbReference type="EMBL" id="KAH9636170.1"/>
    </source>
</evidence>
<dbReference type="GO" id="GO:0005783">
    <property type="term" value="C:endoplasmic reticulum"/>
    <property type="evidence" value="ECO:0007669"/>
    <property type="project" value="TreeGrafter"/>
</dbReference>
<reference evidence="3" key="1">
    <citation type="journal article" date="2021" name="G3 (Bethesda)">
        <title>Genome and transcriptome analysis of the beet armyworm Spodoptera exigua reveals targets for pest control. .</title>
        <authorList>
            <person name="Simon S."/>
            <person name="Breeschoten T."/>
            <person name="Jansen H.J."/>
            <person name="Dirks R.P."/>
            <person name="Schranz M.E."/>
            <person name="Ros V.I.D."/>
        </authorList>
    </citation>
    <scope>NUCLEOTIDE SEQUENCE</scope>
    <source>
        <strain evidence="3">TB_SE_WUR_2020</strain>
    </source>
</reference>
<dbReference type="PROSITE" id="PS00018">
    <property type="entry name" value="EF_HAND_1"/>
    <property type="match status" value="3"/>
</dbReference>
<accession>A0A922SFV1</accession>
<dbReference type="SUPFAM" id="SSF47473">
    <property type="entry name" value="EF-hand"/>
    <property type="match status" value="1"/>
</dbReference>
<name>A0A922SFV1_SPOEX</name>
<dbReference type="EMBL" id="JACEFF010000511">
    <property type="protein sequence ID" value="KAH9636170.1"/>
    <property type="molecule type" value="Genomic_DNA"/>
</dbReference>
<dbReference type="PROSITE" id="PS50222">
    <property type="entry name" value="EF_HAND_2"/>
    <property type="match status" value="2"/>
</dbReference>
<organism evidence="3 4">
    <name type="scientific">Spodoptera exigua</name>
    <name type="common">Beet armyworm</name>
    <name type="synonym">Noctua fulgens</name>
    <dbReference type="NCBI Taxonomy" id="7107"/>
    <lineage>
        <taxon>Eukaryota</taxon>
        <taxon>Metazoa</taxon>
        <taxon>Ecdysozoa</taxon>
        <taxon>Arthropoda</taxon>
        <taxon>Hexapoda</taxon>
        <taxon>Insecta</taxon>
        <taxon>Pterygota</taxon>
        <taxon>Neoptera</taxon>
        <taxon>Endopterygota</taxon>
        <taxon>Lepidoptera</taxon>
        <taxon>Glossata</taxon>
        <taxon>Ditrysia</taxon>
        <taxon>Noctuoidea</taxon>
        <taxon>Noctuidae</taxon>
        <taxon>Amphipyrinae</taxon>
        <taxon>Spodoptera</taxon>
    </lineage>
</organism>
<dbReference type="InterPro" id="IPR011992">
    <property type="entry name" value="EF-hand-dom_pair"/>
</dbReference>
<dbReference type="Proteomes" id="UP000814243">
    <property type="component" value="Unassembled WGS sequence"/>
</dbReference>
<dbReference type="Gene3D" id="1.10.238.10">
    <property type="entry name" value="EF-hand"/>
    <property type="match status" value="1"/>
</dbReference>
<protein>
    <recommendedName>
        <fullName evidence="2">EF-hand domain-containing protein</fullName>
    </recommendedName>
</protein>